<dbReference type="InterPro" id="IPR011990">
    <property type="entry name" value="TPR-like_helical_dom_sf"/>
</dbReference>
<evidence type="ECO:0000313" key="3">
    <source>
        <dbReference type="Proteomes" id="UP000565719"/>
    </source>
</evidence>
<evidence type="ECO:0000256" key="1">
    <source>
        <dbReference type="SAM" id="SignalP"/>
    </source>
</evidence>
<dbReference type="RefSeq" id="WP_171361172.1">
    <property type="nucleotide sequence ID" value="NZ_VTXC01000027.1"/>
</dbReference>
<comment type="caution">
    <text evidence="2">The sequence shown here is derived from an EMBL/GenBank/DDBJ whole genome shotgun (WGS) entry which is preliminary data.</text>
</comment>
<accession>A0A7Y3ZZD8</accession>
<name>A0A7Y3ZZD8_9VIBR</name>
<dbReference type="AlphaFoldDB" id="A0A7Y3ZZD8"/>
<reference evidence="2 3" key="1">
    <citation type="submission" date="2019-09" db="EMBL/GenBank/DDBJ databases">
        <title>Draft genome sequencing and comparative genomics of hatchery-associated Vibrios.</title>
        <authorList>
            <person name="Kehlet-Delgado H."/>
            <person name="Mueller R.S."/>
        </authorList>
    </citation>
    <scope>NUCLEOTIDE SEQUENCE [LARGE SCALE GENOMIC DNA]</scope>
    <source>
        <strain evidence="2 3">99-46-Y</strain>
    </source>
</reference>
<sequence>MKIIRYIKITIIVISLLTTPALDAVRDNTIDLASTLSDSAHFRTFPYLNRAFALERSDKTLEAITQVNRALNIAPKYHPFLRYLFKLQLRAKLFKEAEATLKDLPAHERIRLLVTLRSEMSIQSITLSNPDFMLLLDGLSLRAQKQVYLYRLYWLADQSETLSLEWSISQALSVKPDQAILYEAEAWLKRQNYQQVLDSINQIRDRRALSDREQYLVGLALLKSKRIEETILLLKESRGGSSGFLLAQQLISDFIHDQQYSRALMWYKWLEKYYVLTSEDYSQAFQLAINVGDWDLARSYQKKISNTSCTENALISARLGNRDLAKEQLASCSTFESPVLWLSLAEELNLTFMIESASFSSSRLVYRQSVVIAWNKYNQAEYQKVIDILSSMSLSLHSRKLLASAYDKNGEFRNSMLEWERVYNESDQLSDLKSLLEVMKKALTETQLISEFESLLSDGSLPSDIRKNLAEQLLYLYAKHPEDFNPEIVMQLTDINIDSFSTANLWQINDGCRIAEEVLINPKTAFGWQVLGYCSYEESPERAIGYTDNALLLEKSATSRIDVMSIKAQMLFEQQRYQEVLNVLLPEWQQLRSPYIRLLVPSAYHQLGQYERARFWWGESDEKGILEWWSLGTDIYMSQKKFDQAKGILEEAEKKFNHNPQFVIRYVKLYKSMGKKKNLIDYLSRQHQSHRDDVYITTELAYAYFPSEPERSVRLFESVVSKLKGDNQVLAYYQLAQGYKKIGRRDKAQSGYHELIDQLTTVPEKDSQLIEQLRAENRNADSNWQFVLSGESGGSSPFQELLEDSSNNGFYQVSASYQFEELPSLFGQMSLLSSGSFETTGIDFGVMLKPFQMFDLSISSGIRQYFGDDDFTSAYVRANGDFFSDLNWDKSWKGERRSSWSHSLYFDAFYQFYDERSLLYVRGESGPVWGITENYHQRIRAYGLLQASADMVGEENDSNLKTGFGVGWLSSFHYDRYLGYENEAEVVLEWQKKLNDYEQDELVIRFSLNY</sequence>
<organism evidence="2 3">
    <name type="scientific">Vibrio pectenicida</name>
    <dbReference type="NCBI Taxonomy" id="62763"/>
    <lineage>
        <taxon>Bacteria</taxon>
        <taxon>Pseudomonadati</taxon>
        <taxon>Pseudomonadota</taxon>
        <taxon>Gammaproteobacteria</taxon>
        <taxon>Vibrionales</taxon>
        <taxon>Vibrionaceae</taxon>
        <taxon>Vibrio</taxon>
    </lineage>
</organism>
<protein>
    <recommendedName>
        <fullName evidence="4">Tetratricopeptide repeat protein</fullName>
    </recommendedName>
</protein>
<keyword evidence="1" id="KW-0732">Signal</keyword>
<evidence type="ECO:0008006" key="4">
    <source>
        <dbReference type="Google" id="ProtNLM"/>
    </source>
</evidence>
<feature type="signal peptide" evidence="1">
    <location>
        <begin position="1"/>
        <end position="23"/>
    </location>
</feature>
<dbReference type="EMBL" id="VTXC01000027">
    <property type="protein sequence ID" value="NOH71927.1"/>
    <property type="molecule type" value="Genomic_DNA"/>
</dbReference>
<gene>
    <name evidence="2" type="ORF">F0225_11345</name>
</gene>
<feature type="chain" id="PRO_5031157056" description="Tetratricopeptide repeat protein" evidence="1">
    <location>
        <begin position="24"/>
        <end position="1010"/>
    </location>
</feature>
<evidence type="ECO:0000313" key="2">
    <source>
        <dbReference type="EMBL" id="NOH71927.1"/>
    </source>
</evidence>
<dbReference type="SUPFAM" id="SSF48452">
    <property type="entry name" value="TPR-like"/>
    <property type="match status" value="2"/>
</dbReference>
<dbReference type="Gene3D" id="1.25.40.10">
    <property type="entry name" value="Tetratricopeptide repeat domain"/>
    <property type="match status" value="2"/>
</dbReference>
<proteinExistence type="predicted"/>
<dbReference type="Proteomes" id="UP000565719">
    <property type="component" value="Unassembled WGS sequence"/>
</dbReference>